<comment type="caution">
    <text evidence="3">The sequence shown here is derived from an EMBL/GenBank/DDBJ whole genome shotgun (WGS) entry which is preliminary data.</text>
</comment>
<accession>A0A554SHA3</accession>
<dbReference type="PANTHER" id="PTHR21666:SF270">
    <property type="entry name" value="MUREIN HYDROLASE ACTIVATOR ENVC"/>
    <property type="match status" value="1"/>
</dbReference>
<dbReference type="GO" id="GO:0004222">
    <property type="term" value="F:metalloendopeptidase activity"/>
    <property type="evidence" value="ECO:0007669"/>
    <property type="project" value="TreeGrafter"/>
</dbReference>
<dbReference type="Proteomes" id="UP000316988">
    <property type="component" value="Unassembled WGS sequence"/>
</dbReference>
<dbReference type="InterPro" id="IPR058593">
    <property type="entry name" value="ARB_07466-like_C"/>
</dbReference>
<reference evidence="3 4" key="1">
    <citation type="submission" date="2019-07" db="EMBL/GenBank/DDBJ databases">
        <authorList>
            <person name="Zhao L.H."/>
        </authorList>
    </citation>
    <scope>NUCLEOTIDE SEQUENCE [LARGE SCALE GENOMIC DNA]</scope>
    <source>
        <strain evidence="3 4">Co35</strain>
    </source>
</reference>
<dbReference type="Pfam" id="PF26571">
    <property type="entry name" value="VldE"/>
    <property type="match status" value="1"/>
</dbReference>
<evidence type="ECO:0000313" key="3">
    <source>
        <dbReference type="EMBL" id="TSD65725.1"/>
    </source>
</evidence>
<feature type="domain" description="M23ase beta-sheet core" evidence="1">
    <location>
        <begin position="89"/>
        <end position="184"/>
    </location>
</feature>
<sequence length="363" mass="37607">MQKALIGGLVALMLGPATVLLSLTAILNPAAEASCLPLTSINFFGNNDNPTPVPVGESSRVVFPLPAGTWVKTSNYGMRLHPITGIYKLHSGVDFAAPSGTPIFAAADGRVASAGPSAGNGNLILIEHTVAGQPVATGYAHMTEASIMVRAGDRVTAGQQIASVGSTGYATGPHLHFELRPGGANAATADPVPWLNAQGAVDLATGTPSATGDCGPDGDPTTYNGDNPTGMVDDPTTTGNITQRTAHILAQVRQQFPTTAWSCFSPRPGQHSEHSLGRACDGTFGNSIGVAAQGPALDLGWKVTNWMKANAETLGVQYLIWQGKIWSVARSAEGWRPYDGGGMHDPASITGGHYDHLHFTAKP</sequence>
<proteinExistence type="predicted"/>
<dbReference type="CDD" id="cd12797">
    <property type="entry name" value="M23_peptidase"/>
    <property type="match status" value="1"/>
</dbReference>
<dbReference type="Gene3D" id="2.70.70.10">
    <property type="entry name" value="Glucose Permease (Domain IIA)"/>
    <property type="match status" value="1"/>
</dbReference>
<gene>
    <name evidence="3" type="ORF">FNM00_04715</name>
</gene>
<dbReference type="EMBL" id="VLNT01000002">
    <property type="protein sequence ID" value="TSD65725.1"/>
    <property type="molecule type" value="Genomic_DNA"/>
</dbReference>
<dbReference type="Pfam" id="PF01551">
    <property type="entry name" value="Peptidase_M23"/>
    <property type="match status" value="1"/>
</dbReference>
<evidence type="ECO:0000313" key="4">
    <source>
        <dbReference type="Proteomes" id="UP000316988"/>
    </source>
</evidence>
<dbReference type="InterPro" id="IPR050570">
    <property type="entry name" value="Cell_wall_metabolism_enzyme"/>
</dbReference>
<name>A0A554SHA3_9ACTN</name>
<protein>
    <submittedName>
        <fullName evidence="3">Peptidoglycan DD-metalloendopeptidase family protein</fullName>
    </submittedName>
</protein>
<evidence type="ECO:0000259" key="1">
    <source>
        <dbReference type="Pfam" id="PF01551"/>
    </source>
</evidence>
<dbReference type="InterPro" id="IPR011055">
    <property type="entry name" value="Dup_hybrid_motif"/>
</dbReference>
<dbReference type="SUPFAM" id="SSF51261">
    <property type="entry name" value="Duplicated hybrid motif"/>
    <property type="match status" value="1"/>
</dbReference>
<dbReference type="PANTHER" id="PTHR21666">
    <property type="entry name" value="PEPTIDASE-RELATED"/>
    <property type="match status" value="1"/>
</dbReference>
<evidence type="ECO:0000259" key="2">
    <source>
        <dbReference type="Pfam" id="PF26571"/>
    </source>
</evidence>
<organism evidence="3 4">
    <name type="scientific">Aeromicrobium piscarium</name>
    <dbReference type="NCBI Taxonomy" id="2590901"/>
    <lineage>
        <taxon>Bacteria</taxon>
        <taxon>Bacillati</taxon>
        <taxon>Actinomycetota</taxon>
        <taxon>Actinomycetes</taxon>
        <taxon>Propionibacteriales</taxon>
        <taxon>Nocardioidaceae</taxon>
        <taxon>Aeromicrobium</taxon>
    </lineage>
</organism>
<dbReference type="RefSeq" id="WP_143911935.1">
    <property type="nucleotide sequence ID" value="NZ_VLNT01000002.1"/>
</dbReference>
<dbReference type="OrthoDB" id="5496837at2"/>
<feature type="domain" description="ARB-07466-like C-terminal" evidence="2">
    <location>
        <begin position="238"/>
        <end position="344"/>
    </location>
</feature>
<keyword evidence="4" id="KW-1185">Reference proteome</keyword>
<dbReference type="AlphaFoldDB" id="A0A554SHA3"/>
<dbReference type="InterPro" id="IPR016047">
    <property type="entry name" value="M23ase_b-sheet_dom"/>
</dbReference>